<organism evidence="2 3">
    <name type="scientific">Hyaloperonospora brassicae</name>
    <name type="common">Brassica downy mildew</name>
    <name type="synonym">Peronospora brassicae</name>
    <dbReference type="NCBI Taxonomy" id="162125"/>
    <lineage>
        <taxon>Eukaryota</taxon>
        <taxon>Sar</taxon>
        <taxon>Stramenopiles</taxon>
        <taxon>Oomycota</taxon>
        <taxon>Peronosporomycetes</taxon>
        <taxon>Peronosporales</taxon>
        <taxon>Peronosporaceae</taxon>
        <taxon>Hyaloperonospora</taxon>
    </lineage>
</organism>
<dbReference type="Proteomes" id="UP001162031">
    <property type="component" value="Unassembled WGS sequence"/>
</dbReference>
<name>A0AAV0TR71_HYABA</name>
<keyword evidence="3" id="KW-1185">Reference proteome</keyword>
<evidence type="ECO:0000256" key="1">
    <source>
        <dbReference type="SAM" id="MobiDB-lite"/>
    </source>
</evidence>
<accession>A0AAV0TR71</accession>
<protein>
    <submittedName>
        <fullName evidence="2">Uncharacterized protein</fullName>
    </submittedName>
</protein>
<reference evidence="2" key="1">
    <citation type="submission" date="2022-12" db="EMBL/GenBank/DDBJ databases">
        <authorList>
            <person name="Webb A."/>
        </authorList>
    </citation>
    <scope>NUCLEOTIDE SEQUENCE</scope>
    <source>
        <strain evidence="2">Hp1</strain>
    </source>
</reference>
<comment type="caution">
    <text evidence="2">The sequence shown here is derived from an EMBL/GenBank/DDBJ whole genome shotgun (WGS) entry which is preliminary data.</text>
</comment>
<feature type="region of interest" description="Disordered" evidence="1">
    <location>
        <begin position="1"/>
        <end position="103"/>
    </location>
</feature>
<feature type="compositionally biased region" description="Polar residues" evidence="1">
    <location>
        <begin position="67"/>
        <end position="90"/>
    </location>
</feature>
<evidence type="ECO:0000313" key="2">
    <source>
        <dbReference type="EMBL" id="CAI5724978.1"/>
    </source>
</evidence>
<feature type="compositionally biased region" description="Basic residues" evidence="1">
    <location>
        <begin position="16"/>
        <end position="31"/>
    </location>
</feature>
<proteinExistence type="predicted"/>
<dbReference type="EMBL" id="CANTFL010000578">
    <property type="protein sequence ID" value="CAI5724978.1"/>
    <property type="molecule type" value="Genomic_DNA"/>
</dbReference>
<dbReference type="AlphaFoldDB" id="A0AAV0TR71"/>
<feature type="region of interest" description="Disordered" evidence="1">
    <location>
        <begin position="314"/>
        <end position="349"/>
    </location>
</feature>
<sequence>MAPRPTDGWFDPGDGRKRKTATKSNIHRSGKHAPPAATPKEPNRKEVTRATIPAKPGPKHTAVDRTTLPQPQVTIPASHTDTGPTKSTPTNLPPRPVKSSSTNTAARLKVGKTKQFTAALAVLNNIRTGTNVESTAPITDPILGSEDVTKLSVKRSYLSTQTDAINATLVDLRSVAATARDHTSLAKAAYHDTNSVLIEKAFLSDPDASASSGLHRAEESTLLDLEHRFRVAVSEETAATEAVTRAEAVHSGLVKKLARLPPSELPVMKPLPCAVEPLPTISDTPDAIADRLRQHSREAILGFVLTFMRKRRQNVDPATSGSSEEAYDSESMDHASARAGTTAEAPNTFDRTSVDGAVHYANTSLGDPEAVVDIDMESVYMPQNTMRLDELGDTESHNAGLSPDTRDPVFLEDKVPIPAALAATFESDDPPIPPLSAPAVDPAENSPSFELTIFHDHQLAARASDKHARTLTASRVRKSPLNASPMIAAAALTEGSRCAAANLLVIKKWVANRSCVDS</sequence>
<gene>
    <name evidence="2" type="ORF">HBR001_LOCUS3491</name>
</gene>
<evidence type="ECO:0000313" key="3">
    <source>
        <dbReference type="Proteomes" id="UP001162031"/>
    </source>
</evidence>